<evidence type="ECO:0008006" key="3">
    <source>
        <dbReference type="Google" id="ProtNLM"/>
    </source>
</evidence>
<protein>
    <recommendedName>
        <fullName evidence="3">HD domain-containing protein</fullName>
    </recommendedName>
</protein>
<organism evidence="1 2">
    <name type="scientific">Candidatus Falkowbacteria bacterium HGW-Falkowbacteria-2</name>
    <dbReference type="NCBI Taxonomy" id="2013769"/>
    <lineage>
        <taxon>Bacteria</taxon>
        <taxon>Candidatus Falkowiibacteriota</taxon>
    </lineage>
</organism>
<proteinExistence type="predicted"/>
<evidence type="ECO:0000313" key="2">
    <source>
        <dbReference type="Proteomes" id="UP000233325"/>
    </source>
</evidence>
<dbReference type="EMBL" id="PHAH01000015">
    <property type="protein sequence ID" value="PKM88565.1"/>
    <property type="molecule type" value="Genomic_DNA"/>
</dbReference>
<dbReference type="Gene3D" id="1.10.3210.10">
    <property type="entry name" value="Hypothetical protein af1432"/>
    <property type="match status" value="1"/>
</dbReference>
<dbReference type="SUPFAM" id="SSF109604">
    <property type="entry name" value="HD-domain/PDEase-like"/>
    <property type="match status" value="1"/>
</dbReference>
<dbReference type="AlphaFoldDB" id="A0A2N2E1D9"/>
<accession>A0A2N2E1D9</accession>
<comment type="caution">
    <text evidence="1">The sequence shown here is derived from an EMBL/GenBank/DDBJ whole genome shotgun (WGS) entry which is preliminary data.</text>
</comment>
<gene>
    <name evidence="1" type="ORF">CVU83_01515</name>
</gene>
<dbReference type="Proteomes" id="UP000233325">
    <property type="component" value="Unassembled WGS sequence"/>
</dbReference>
<sequence length="232" mass="26700">METIDKVNNGIDRSWKGVSDVWLAAQTILCGVVRWSKYENTFIRRQDDLQHSYSASILAKIFVEKLNPYFFPALDKELIISAFLVHDHGEGELKRDICYGSKPANCDLEEYQAFVKRYSQLGPAVFPSFERAYLLQYALEYKPDFPESAKAIMRDLAVDNGYEALCFTAIEIWDYLLYALEQDAAKTHNVILEEVLRNQVPRLDELAAKLPGFAKEIWTKEISSSLKSLIKW</sequence>
<reference evidence="1 2" key="1">
    <citation type="journal article" date="2017" name="ISME J.">
        <title>Potential for microbial H2 and metal transformations associated with novel bacteria and archaea in deep terrestrial subsurface sediments.</title>
        <authorList>
            <person name="Hernsdorf A.W."/>
            <person name="Amano Y."/>
            <person name="Miyakawa K."/>
            <person name="Ise K."/>
            <person name="Suzuki Y."/>
            <person name="Anantharaman K."/>
            <person name="Probst A."/>
            <person name="Burstein D."/>
            <person name="Thomas B.C."/>
            <person name="Banfield J.F."/>
        </authorList>
    </citation>
    <scope>NUCLEOTIDE SEQUENCE [LARGE SCALE GENOMIC DNA]</scope>
    <source>
        <strain evidence="1">HGW-Falkowbacteria-2</strain>
    </source>
</reference>
<evidence type="ECO:0000313" key="1">
    <source>
        <dbReference type="EMBL" id="PKM88565.1"/>
    </source>
</evidence>
<name>A0A2N2E1D9_9BACT</name>